<comment type="caution">
    <text evidence="1">The sequence shown here is derived from an EMBL/GenBank/DDBJ whole genome shotgun (WGS) entry which is preliminary data.</text>
</comment>
<evidence type="ECO:0000313" key="1">
    <source>
        <dbReference type="EMBL" id="GGP10685.1"/>
    </source>
</evidence>
<dbReference type="InterPro" id="IPR016181">
    <property type="entry name" value="Acyl_CoA_acyltransferase"/>
</dbReference>
<accession>A0ABQ2NU80</accession>
<evidence type="ECO:0000313" key="2">
    <source>
        <dbReference type="Proteomes" id="UP000641206"/>
    </source>
</evidence>
<name>A0ABQ2NU80_9BACI</name>
<dbReference type="Gene3D" id="3.40.630.30">
    <property type="match status" value="1"/>
</dbReference>
<keyword evidence="2" id="KW-1185">Reference proteome</keyword>
<proteinExistence type="predicted"/>
<organism evidence="1 2">
    <name type="scientific">Oceanobacillus neutriphilus</name>
    <dbReference type="NCBI Taxonomy" id="531815"/>
    <lineage>
        <taxon>Bacteria</taxon>
        <taxon>Bacillati</taxon>
        <taxon>Bacillota</taxon>
        <taxon>Bacilli</taxon>
        <taxon>Bacillales</taxon>
        <taxon>Bacillaceae</taxon>
        <taxon>Oceanobacillus</taxon>
    </lineage>
</organism>
<sequence>MENIVFRKAMEKDLPQILDLQTKIFNGEQKIPSEAISEFLAKKPQCWCAVFNDMVIGAVAAWEEDNVVHWG</sequence>
<dbReference type="Proteomes" id="UP000641206">
    <property type="component" value="Unassembled WGS sequence"/>
</dbReference>
<evidence type="ECO:0008006" key="3">
    <source>
        <dbReference type="Google" id="ProtNLM"/>
    </source>
</evidence>
<gene>
    <name evidence="1" type="ORF">GCM10011346_19800</name>
</gene>
<dbReference type="SUPFAM" id="SSF55729">
    <property type="entry name" value="Acyl-CoA N-acyltransferases (Nat)"/>
    <property type="match status" value="1"/>
</dbReference>
<reference evidence="2" key="1">
    <citation type="journal article" date="2019" name="Int. J. Syst. Evol. Microbiol.">
        <title>The Global Catalogue of Microorganisms (GCM) 10K type strain sequencing project: providing services to taxonomists for standard genome sequencing and annotation.</title>
        <authorList>
            <consortium name="The Broad Institute Genomics Platform"/>
            <consortium name="The Broad Institute Genome Sequencing Center for Infectious Disease"/>
            <person name="Wu L."/>
            <person name="Ma J."/>
        </authorList>
    </citation>
    <scope>NUCLEOTIDE SEQUENCE [LARGE SCALE GENOMIC DNA]</scope>
    <source>
        <strain evidence="2">CGMCC 1.7693</strain>
    </source>
</reference>
<protein>
    <recommendedName>
        <fullName evidence="3">GNAT family N-acetyltransferase</fullName>
    </recommendedName>
</protein>
<dbReference type="EMBL" id="BMLW01000005">
    <property type="protein sequence ID" value="GGP10685.1"/>
    <property type="molecule type" value="Genomic_DNA"/>
</dbReference>
<dbReference type="RefSeq" id="WP_188734271.1">
    <property type="nucleotide sequence ID" value="NZ_BMLW01000005.1"/>
</dbReference>